<reference evidence="2" key="1">
    <citation type="journal article" date="2023" name="Science">
        <title>Elucidation of the pathway for biosynthesis of saponin adjuvants from the soapbark tree.</title>
        <authorList>
            <person name="Reed J."/>
            <person name="Orme A."/>
            <person name="El-Demerdash A."/>
            <person name="Owen C."/>
            <person name="Martin L.B.B."/>
            <person name="Misra R.C."/>
            <person name="Kikuchi S."/>
            <person name="Rejzek M."/>
            <person name="Martin A.C."/>
            <person name="Harkess A."/>
            <person name="Leebens-Mack J."/>
            <person name="Louveau T."/>
            <person name="Stephenson M.J."/>
            <person name="Osbourn A."/>
        </authorList>
    </citation>
    <scope>NUCLEOTIDE SEQUENCE</scope>
    <source>
        <strain evidence="2">S10</strain>
    </source>
</reference>
<proteinExistence type="predicted"/>
<dbReference type="AlphaFoldDB" id="A0AAD7KXX2"/>
<protein>
    <submittedName>
        <fullName evidence="2">AP2/ERF domain-containing transcription factor</fullName>
    </submittedName>
</protein>
<dbReference type="Proteomes" id="UP001163823">
    <property type="component" value="Chromosome 13"/>
</dbReference>
<dbReference type="EMBL" id="JARAOO010000013">
    <property type="protein sequence ID" value="KAJ7947146.1"/>
    <property type="molecule type" value="Genomic_DNA"/>
</dbReference>
<name>A0AAD7KXX2_QUISA</name>
<accession>A0AAD7KXX2</accession>
<sequence length="285" mass="30541">MMMLLRNLRGANARTNFELPQSGNNGSGVGRVGGSNFVLENAEPFSFEEVCGTGEQEDGLLGALKAKLFDGKILYLPRSPVNYAGAGAQSGVASTPSSSHRNSLKRQLSSPAEAPHDVGFIDPMKNLSDNLSNTSGKSVLSDYDQQGVILDDNVGVNCQRPCQSTSTTSTTWSNNGTTYELPWSTQMNHVPDQNGLFASPSATTSWSLPGLTESTVNFTYSDNFLTNSKSGRTNTFSSSMQFSPVGGVTEVIWPPEQQSVHGENSSWFGSNSSWDPLLYVTSELG</sequence>
<evidence type="ECO:0000256" key="1">
    <source>
        <dbReference type="SAM" id="MobiDB-lite"/>
    </source>
</evidence>
<dbReference type="KEGG" id="qsa:O6P43_031992"/>
<feature type="compositionally biased region" description="Polar residues" evidence="1">
    <location>
        <begin position="91"/>
        <end position="110"/>
    </location>
</feature>
<organism evidence="2 3">
    <name type="scientific">Quillaja saponaria</name>
    <name type="common">Soap bark tree</name>
    <dbReference type="NCBI Taxonomy" id="32244"/>
    <lineage>
        <taxon>Eukaryota</taxon>
        <taxon>Viridiplantae</taxon>
        <taxon>Streptophyta</taxon>
        <taxon>Embryophyta</taxon>
        <taxon>Tracheophyta</taxon>
        <taxon>Spermatophyta</taxon>
        <taxon>Magnoliopsida</taxon>
        <taxon>eudicotyledons</taxon>
        <taxon>Gunneridae</taxon>
        <taxon>Pentapetalae</taxon>
        <taxon>rosids</taxon>
        <taxon>fabids</taxon>
        <taxon>Fabales</taxon>
        <taxon>Quillajaceae</taxon>
        <taxon>Quillaja</taxon>
    </lineage>
</organism>
<evidence type="ECO:0000313" key="3">
    <source>
        <dbReference type="Proteomes" id="UP001163823"/>
    </source>
</evidence>
<evidence type="ECO:0000313" key="2">
    <source>
        <dbReference type="EMBL" id="KAJ7947146.1"/>
    </source>
</evidence>
<keyword evidence="3" id="KW-1185">Reference proteome</keyword>
<feature type="region of interest" description="Disordered" evidence="1">
    <location>
        <begin position="87"/>
        <end position="119"/>
    </location>
</feature>
<comment type="caution">
    <text evidence="2">The sequence shown here is derived from an EMBL/GenBank/DDBJ whole genome shotgun (WGS) entry which is preliminary data.</text>
</comment>
<gene>
    <name evidence="2" type="ORF">O6P43_031992</name>
</gene>